<dbReference type="InterPro" id="IPR003675">
    <property type="entry name" value="Rce1/LyrA-like_dom"/>
</dbReference>
<gene>
    <name evidence="3" type="ORF">GH810_02190</name>
</gene>
<feature type="transmembrane region" description="Helical" evidence="1">
    <location>
        <begin position="175"/>
        <end position="193"/>
    </location>
</feature>
<dbReference type="GO" id="GO:0080120">
    <property type="term" value="P:CAAX-box protein maturation"/>
    <property type="evidence" value="ECO:0007669"/>
    <property type="project" value="UniProtKB-ARBA"/>
</dbReference>
<feature type="transmembrane region" description="Helical" evidence="1">
    <location>
        <begin position="43"/>
        <end position="59"/>
    </location>
</feature>
<dbReference type="Pfam" id="PF02517">
    <property type="entry name" value="Rce1-like"/>
    <property type="match status" value="1"/>
</dbReference>
<dbReference type="OrthoDB" id="2233577at2"/>
<dbReference type="GO" id="GO:0008237">
    <property type="term" value="F:metallopeptidase activity"/>
    <property type="evidence" value="ECO:0007669"/>
    <property type="project" value="UniProtKB-KW"/>
</dbReference>
<dbReference type="GO" id="GO:0004175">
    <property type="term" value="F:endopeptidase activity"/>
    <property type="evidence" value="ECO:0007669"/>
    <property type="project" value="UniProtKB-ARBA"/>
</dbReference>
<accession>A0A923KVL2</accession>
<comment type="caution">
    <text evidence="3">The sequence shown here is derived from an EMBL/GenBank/DDBJ whole genome shotgun (WGS) entry which is preliminary data.</text>
</comment>
<keyword evidence="3" id="KW-0645">Protease</keyword>
<dbReference type="AlphaFoldDB" id="A0A923KVL2"/>
<proteinExistence type="predicted"/>
<keyword evidence="1" id="KW-1133">Transmembrane helix</keyword>
<feature type="transmembrane region" description="Helical" evidence="1">
    <location>
        <begin position="80"/>
        <end position="102"/>
    </location>
</feature>
<feature type="domain" description="CAAX prenyl protease 2/Lysostaphin resistance protein A-like" evidence="2">
    <location>
        <begin position="120"/>
        <end position="212"/>
    </location>
</feature>
<keyword evidence="3" id="KW-0378">Hydrolase</keyword>
<evidence type="ECO:0000259" key="2">
    <source>
        <dbReference type="Pfam" id="PF02517"/>
    </source>
</evidence>
<feature type="transmembrane region" description="Helical" evidence="1">
    <location>
        <begin position="114"/>
        <end position="132"/>
    </location>
</feature>
<keyword evidence="1" id="KW-0472">Membrane</keyword>
<feature type="transmembrane region" description="Helical" evidence="1">
    <location>
        <begin position="153"/>
        <end position="169"/>
    </location>
</feature>
<evidence type="ECO:0000313" key="3">
    <source>
        <dbReference type="EMBL" id="MBC3887118.1"/>
    </source>
</evidence>
<evidence type="ECO:0000313" key="4">
    <source>
        <dbReference type="Proteomes" id="UP000616595"/>
    </source>
</evidence>
<evidence type="ECO:0000256" key="1">
    <source>
        <dbReference type="SAM" id="Phobius"/>
    </source>
</evidence>
<keyword evidence="1" id="KW-0812">Transmembrane</keyword>
<dbReference type="Proteomes" id="UP000616595">
    <property type="component" value="Unassembled WGS sequence"/>
</dbReference>
<protein>
    <submittedName>
        <fullName evidence="3">CPBP family intramembrane metalloprotease</fullName>
    </submittedName>
</protein>
<sequence>MRDRMKTKSKIEVSVVMFFTFAIVIVAPMVFKHIGNDILKMSIKPLLYILLVGTPFIVCKIMKSSIGTLGFRKGELLKQLLIGVEIFMVLAFFLTIAVFILGNNKGMLLSTKENRIGIIVYYIIFDMLFVGMGEEMLFRGYFMERFHTMTNSGTWAVAISALMFGIWHFPNGQDFLQVILTALIGVILGLAKLKIKNCSTLSLGIAHGLHDVYILILSCILL</sequence>
<dbReference type="PANTHER" id="PTHR39430">
    <property type="entry name" value="MEMBRANE-ASSOCIATED PROTEASE-RELATED"/>
    <property type="match status" value="1"/>
</dbReference>
<dbReference type="PANTHER" id="PTHR39430:SF1">
    <property type="entry name" value="PROTEASE"/>
    <property type="match status" value="1"/>
</dbReference>
<feature type="transmembrane region" description="Helical" evidence="1">
    <location>
        <begin position="12"/>
        <end position="31"/>
    </location>
</feature>
<keyword evidence="4" id="KW-1185">Reference proteome</keyword>
<name>A0A923KVL2_9FIRM</name>
<reference evidence="3" key="1">
    <citation type="submission" date="2019-10" db="EMBL/GenBank/DDBJ databases">
        <authorList>
            <person name="Ross D.E."/>
            <person name="Gulliver D."/>
        </authorList>
    </citation>
    <scope>NUCLEOTIDE SEQUENCE</scope>
    <source>
        <strain evidence="3">DER-2019</strain>
    </source>
</reference>
<keyword evidence="3" id="KW-0482">Metalloprotease</keyword>
<dbReference type="EMBL" id="WJBD01000002">
    <property type="protein sequence ID" value="MBC3887118.1"/>
    <property type="molecule type" value="Genomic_DNA"/>
</dbReference>
<reference evidence="3" key="2">
    <citation type="submission" date="2020-10" db="EMBL/GenBank/DDBJ databases">
        <title>Comparative genomics of the Acetobacterium genus.</title>
        <authorList>
            <person name="Marshall C."/>
            <person name="May H."/>
            <person name="Norman S."/>
        </authorList>
    </citation>
    <scope>NUCLEOTIDE SEQUENCE</scope>
    <source>
        <strain evidence="3">DER-2019</strain>
    </source>
</reference>
<organism evidence="3 4">
    <name type="scientific">Acetobacterium paludosum</name>
    <dbReference type="NCBI Taxonomy" id="52693"/>
    <lineage>
        <taxon>Bacteria</taxon>
        <taxon>Bacillati</taxon>
        <taxon>Bacillota</taxon>
        <taxon>Clostridia</taxon>
        <taxon>Eubacteriales</taxon>
        <taxon>Eubacteriaceae</taxon>
        <taxon>Acetobacterium</taxon>
    </lineage>
</organism>